<dbReference type="GO" id="GO:0005975">
    <property type="term" value="P:carbohydrate metabolic process"/>
    <property type="evidence" value="ECO:0007669"/>
    <property type="project" value="InterPro"/>
</dbReference>
<evidence type="ECO:0000256" key="4">
    <source>
        <dbReference type="ARBA" id="ARBA00022801"/>
    </source>
</evidence>
<reference evidence="15" key="1">
    <citation type="submission" date="2017-05" db="EMBL/GenBank/DDBJ databases">
        <title>Dechlorination kinetics govern the competition between two new strains of the genus Sulfurospirillum.</title>
        <authorList>
            <person name="Buttet G.F."/>
            <person name="Murray A.M."/>
            <person name="Goris T."/>
            <person name="Burion M."/>
            <person name="Lin B."/>
            <person name="Rolle M."/>
            <person name="Maillard J."/>
        </authorList>
    </citation>
    <scope>NUCLEOTIDE SEQUENCE [LARGE SCALE GENOMIC DNA]</scope>
    <source>
        <strain evidence="15">SL2-1</strain>
    </source>
</reference>
<dbReference type="InterPro" id="IPR006543">
    <property type="entry name" value="Histidinol-phos"/>
</dbReference>
<dbReference type="InterPro" id="IPR006549">
    <property type="entry name" value="HAD-SF_hydro_IIIA"/>
</dbReference>
<dbReference type="SUPFAM" id="SSF56784">
    <property type="entry name" value="HAD-like"/>
    <property type="match status" value="1"/>
</dbReference>
<dbReference type="GO" id="GO:0016791">
    <property type="term" value="F:phosphatase activity"/>
    <property type="evidence" value="ECO:0007669"/>
    <property type="project" value="InterPro"/>
</dbReference>
<feature type="site" description="Contributes to substrate recognition" evidence="12">
    <location>
        <position position="100"/>
    </location>
</feature>
<keyword evidence="3 13" id="KW-0479">Metal-binding</keyword>
<keyword evidence="4 9" id="KW-0378">Hydrolase</keyword>
<evidence type="ECO:0000256" key="1">
    <source>
        <dbReference type="ARBA" id="ARBA00004496"/>
    </source>
</evidence>
<evidence type="ECO:0000256" key="11">
    <source>
        <dbReference type="PIRSR" id="PIRSR004682-2"/>
    </source>
</evidence>
<keyword evidence="13" id="KW-0460">Magnesium</keyword>
<dbReference type="CDD" id="cd07503">
    <property type="entry name" value="HAD_HisB-N"/>
    <property type="match status" value="1"/>
</dbReference>
<name>A0A1Y0HQK9_9BACT</name>
<feature type="binding site" evidence="13">
    <location>
        <position position="127"/>
    </location>
    <ligand>
        <name>Mg(2+)</name>
        <dbReference type="ChEBI" id="CHEBI:18420"/>
    </ligand>
</feature>
<evidence type="ECO:0000256" key="3">
    <source>
        <dbReference type="ARBA" id="ARBA00022723"/>
    </source>
</evidence>
<feature type="binding site" evidence="13">
    <location>
        <position position="91"/>
    </location>
    <ligand>
        <name>Zn(2+)</name>
        <dbReference type="ChEBI" id="CHEBI:29105"/>
    </ligand>
</feature>
<proteinExistence type="inferred from homology"/>
<accession>A0A1Y0HQK9</accession>
<feature type="binding site" evidence="13">
    <location>
        <position position="89"/>
    </location>
    <ligand>
        <name>Zn(2+)</name>
        <dbReference type="ChEBI" id="CHEBI:29105"/>
    </ligand>
</feature>
<dbReference type="NCBIfam" id="NF006506">
    <property type="entry name" value="PRK08942.1"/>
    <property type="match status" value="1"/>
</dbReference>
<comment type="similarity">
    <text evidence="8 9">Belongs to the gmhB family.</text>
</comment>
<dbReference type="InterPro" id="IPR004446">
    <property type="entry name" value="Heptose_bisP_phosphatase"/>
</dbReference>
<keyword evidence="5 13" id="KW-0862">Zinc</keyword>
<feature type="binding site" evidence="11">
    <location>
        <position position="127"/>
    </location>
    <ligand>
        <name>substrate</name>
    </ligand>
</feature>
<feature type="binding site" evidence="11">
    <location>
        <begin position="100"/>
        <end position="101"/>
    </location>
    <ligand>
        <name>substrate</name>
    </ligand>
</feature>
<dbReference type="GO" id="GO:0005737">
    <property type="term" value="C:cytoplasm"/>
    <property type="evidence" value="ECO:0007669"/>
    <property type="project" value="UniProtKB-SubCell"/>
</dbReference>
<dbReference type="EC" id="3.1.3.-" evidence="9"/>
<comment type="cofactor">
    <cofactor evidence="13">
        <name>Mg(2+)</name>
        <dbReference type="ChEBI" id="CHEBI:18420"/>
    </cofactor>
</comment>
<dbReference type="Pfam" id="PF13242">
    <property type="entry name" value="Hydrolase_like"/>
    <property type="match status" value="1"/>
</dbReference>
<dbReference type="NCBIfam" id="TIGR01656">
    <property type="entry name" value="Histidinol-ppas"/>
    <property type="match status" value="1"/>
</dbReference>
<comment type="cofactor">
    <cofactor evidence="13">
        <name>Zn(2+)</name>
        <dbReference type="ChEBI" id="CHEBI:29105"/>
    </cofactor>
</comment>
<organism evidence="14 15">
    <name type="scientific">Sulfurospirillum diekertiae</name>
    <dbReference type="NCBI Taxonomy" id="1854492"/>
    <lineage>
        <taxon>Bacteria</taxon>
        <taxon>Pseudomonadati</taxon>
        <taxon>Campylobacterota</taxon>
        <taxon>Epsilonproteobacteria</taxon>
        <taxon>Campylobacterales</taxon>
        <taxon>Sulfurospirillaceae</taxon>
        <taxon>Sulfurospirillum</taxon>
    </lineage>
</organism>
<dbReference type="PANTHER" id="PTHR42891">
    <property type="entry name" value="D-GLYCERO-BETA-D-MANNO-HEPTOSE-1,7-BISPHOSPHATE 7-PHOSPHATASE"/>
    <property type="match status" value="1"/>
</dbReference>
<dbReference type="InterPro" id="IPR023214">
    <property type="entry name" value="HAD_sf"/>
</dbReference>
<feature type="binding site" evidence="13">
    <location>
        <position position="8"/>
    </location>
    <ligand>
        <name>Mg(2+)</name>
        <dbReference type="ChEBI" id="CHEBI:18420"/>
    </ligand>
</feature>
<evidence type="ECO:0000256" key="7">
    <source>
        <dbReference type="ARBA" id="ARBA00031828"/>
    </source>
</evidence>
<feature type="binding site" evidence="13">
    <location>
        <position position="126"/>
    </location>
    <ligand>
        <name>Mg(2+)</name>
        <dbReference type="ChEBI" id="CHEBI:18420"/>
    </ligand>
</feature>
<evidence type="ECO:0000256" key="6">
    <source>
        <dbReference type="ARBA" id="ARBA00023277"/>
    </source>
</evidence>
<dbReference type="AlphaFoldDB" id="A0A1Y0HQK9"/>
<comment type="subcellular location">
    <subcellularLocation>
        <location evidence="1 9">Cytoplasm</location>
    </subcellularLocation>
</comment>
<dbReference type="PIRSF" id="PIRSF004682">
    <property type="entry name" value="GmhB"/>
    <property type="match status" value="1"/>
</dbReference>
<dbReference type="PANTHER" id="PTHR42891:SF1">
    <property type="entry name" value="D-GLYCERO-BETA-D-MANNO-HEPTOSE-1,7-BISPHOSPHATE 7-PHOSPHATASE"/>
    <property type="match status" value="1"/>
</dbReference>
<dbReference type="FunFam" id="3.40.50.1000:FF:000037">
    <property type="entry name" value="D,D-heptose 1,7-bisphosphate phosphatase"/>
    <property type="match status" value="1"/>
</dbReference>
<keyword evidence="2 9" id="KW-0963">Cytoplasm</keyword>
<keyword evidence="15" id="KW-1185">Reference proteome</keyword>
<sequence>MQKAIFLDRDGVINVDKAYVSRVEDFEFCNGVFEALRYFQSLGYLLIIVTNQSGIGRGYYSEKDFETLTAWMLQELLHVNIKIDAVYHCPHAPEANCACRKPKSGMLKAAIEAFDIDVSQSWMIGDKPSDIEAAFGAGITQTILLHPIPSSTQAKYCVNFLLDTINLIKQ</sequence>
<feature type="binding site" evidence="13">
    <location>
        <position position="97"/>
    </location>
    <ligand>
        <name>Zn(2+)</name>
        <dbReference type="ChEBI" id="CHEBI:29105"/>
    </ligand>
</feature>
<dbReference type="OrthoDB" id="9814110at2"/>
<evidence type="ECO:0000313" key="15">
    <source>
        <dbReference type="Proteomes" id="UP000196005"/>
    </source>
</evidence>
<evidence type="ECO:0000256" key="13">
    <source>
        <dbReference type="PIRSR" id="PIRSR004682-4"/>
    </source>
</evidence>
<evidence type="ECO:0000256" key="9">
    <source>
        <dbReference type="PIRNR" id="PIRNR004682"/>
    </source>
</evidence>
<dbReference type="Proteomes" id="UP000196005">
    <property type="component" value="Chromosome"/>
</dbReference>
<evidence type="ECO:0000256" key="2">
    <source>
        <dbReference type="ARBA" id="ARBA00022490"/>
    </source>
</evidence>
<dbReference type="EMBL" id="CP021416">
    <property type="protein sequence ID" value="ARU49473.1"/>
    <property type="molecule type" value="Genomic_DNA"/>
</dbReference>
<feature type="active site" description="Nucleophile" evidence="10">
    <location>
        <position position="8"/>
    </location>
</feature>
<feature type="site" description="Stabilizes the phosphoryl group" evidence="12">
    <location>
        <position position="50"/>
    </location>
</feature>
<dbReference type="RefSeq" id="WP_087439221.1">
    <property type="nucleotide sequence ID" value="NZ_CP021416.1"/>
</dbReference>
<feature type="binding site" evidence="13">
    <location>
        <position position="10"/>
    </location>
    <ligand>
        <name>Mg(2+)</name>
        <dbReference type="ChEBI" id="CHEBI:18420"/>
    </ligand>
</feature>
<feature type="binding site" evidence="11">
    <location>
        <begin position="8"/>
        <end position="10"/>
    </location>
    <ligand>
        <name>substrate</name>
    </ligand>
</feature>
<dbReference type="InterPro" id="IPR036412">
    <property type="entry name" value="HAD-like_sf"/>
</dbReference>
<feature type="binding site" evidence="11">
    <location>
        <begin position="16"/>
        <end position="19"/>
    </location>
    <ligand>
        <name>substrate</name>
    </ligand>
</feature>
<evidence type="ECO:0000313" key="14">
    <source>
        <dbReference type="EMBL" id="ARU49473.1"/>
    </source>
</evidence>
<dbReference type="KEGG" id="suls:Sdiek1_2322"/>
<protein>
    <recommendedName>
        <fullName evidence="7 9">D,D-heptose 1,7-bisphosphate phosphatase</fullName>
        <ecNumber evidence="9">3.1.3.-</ecNumber>
    </recommendedName>
</protein>
<dbReference type="Gene3D" id="3.40.50.1000">
    <property type="entry name" value="HAD superfamily/HAD-like"/>
    <property type="match status" value="1"/>
</dbReference>
<evidence type="ECO:0000256" key="8">
    <source>
        <dbReference type="ARBA" id="ARBA00061616"/>
    </source>
</evidence>
<feature type="binding site" evidence="11">
    <location>
        <begin position="50"/>
        <end position="53"/>
    </location>
    <ligand>
        <name>substrate</name>
    </ligand>
</feature>
<evidence type="ECO:0000256" key="10">
    <source>
        <dbReference type="PIRSR" id="PIRSR004682-1"/>
    </source>
</evidence>
<dbReference type="NCBIfam" id="TIGR00213">
    <property type="entry name" value="GmhB_yaeD"/>
    <property type="match status" value="1"/>
</dbReference>
<gene>
    <name evidence="14" type="ORF">Sdiek1_2322</name>
</gene>
<feature type="site" description="Stabilizes the phosphoryl group" evidence="12">
    <location>
        <position position="101"/>
    </location>
</feature>
<dbReference type="GO" id="GO:0046872">
    <property type="term" value="F:metal ion binding"/>
    <property type="evidence" value="ECO:0007669"/>
    <property type="project" value="UniProtKB-KW"/>
</dbReference>
<evidence type="ECO:0000256" key="5">
    <source>
        <dbReference type="ARBA" id="ARBA00022833"/>
    </source>
</evidence>
<dbReference type="NCBIfam" id="TIGR01662">
    <property type="entry name" value="HAD-SF-IIIA"/>
    <property type="match status" value="1"/>
</dbReference>
<feature type="active site" description="Proton donor" evidence="10">
    <location>
        <position position="10"/>
    </location>
</feature>
<keyword evidence="6 9" id="KW-0119">Carbohydrate metabolism</keyword>
<feature type="binding site" evidence="13">
    <location>
        <position position="99"/>
    </location>
    <ligand>
        <name>Zn(2+)</name>
        <dbReference type="ChEBI" id="CHEBI:29105"/>
    </ligand>
</feature>
<evidence type="ECO:0000256" key="12">
    <source>
        <dbReference type="PIRSR" id="PIRSR004682-3"/>
    </source>
</evidence>